<dbReference type="SUPFAM" id="SSF53300">
    <property type="entry name" value="vWA-like"/>
    <property type="match status" value="1"/>
</dbReference>
<dbReference type="RefSeq" id="WP_238229769.1">
    <property type="nucleotide sequence ID" value="NZ_BPQO01000004.1"/>
</dbReference>
<keyword evidence="3" id="KW-1185">Reference proteome</keyword>
<reference evidence="2" key="1">
    <citation type="journal article" date="2016" name="Front. Microbiol.">
        <title>Genome Sequence of the Piezophilic, Mesophilic Sulfate-Reducing Bacterium Desulfovibrio indicus J2T.</title>
        <authorList>
            <person name="Cao J."/>
            <person name="Maignien L."/>
            <person name="Shao Z."/>
            <person name="Alain K."/>
            <person name="Jebbar M."/>
        </authorList>
    </citation>
    <scope>NUCLEOTIDE SEQUENCE</scope>
    <source>
        <strain evidence="2">DSM 16372</strain>
    </source>
</reference>
<sequence>MRSTSSTGRFVHDGSGNFAATFGVALLPMLMLGGMGIDYGVNVAARTKAQNAVDATSLTLAKLKTNVSDNDLQTKAEGQVKALLADRRIVDPVVTATRNGDEIKVSLAATTPTSLTSVMGYRSLPLHVESTTRRGSGNLEIALVLDNTGSMEGAKLANLKAAASDLVNSMFAEVDPAKPNSLKMAVVPFSMTVNIGSAYAGSSFMDLDAKSSVHKEIFADKSLAANRFTLLSKMNRTWAGCVESRPAPYDVQDTAPSIASPDTLFVPFFAPDESDNDDDAVNDYMNDYPSFTWSASNDNRTRQGQIDKYGKNKFKVGATDRQAGTGYLYGPNSGCELTPLTRLTTGKSTVLDAISAMKIKGDTNIALGLAWGWHAVSPGAPFADGIAYTDPKTRKYVVLMTDGANSSAYSYSSNRSYYSGIGFIWGNRIGTTSNDKARRTAAMDARTEQVCTNMKNAGIQLFTVRVEVDEGTSDLLRNCASSPSMFYDVKNSSNLTAVFRSIGSAISELRISK</sequence>
<dbReference type="Gene3D" id="3.40.50.410">
    <property type="entry name" value="von Willebrand factor, type A domain"/>
    <property type="match status" value="1"/>
</dbReference>
<accession>A0AAV4ZIV9</accession>
<comment type="caution">
    <text evidence="2">The sequence shown here is derived from an EMBL/GenBank/DDBJ whole genome shotgun (WGS) entry which is preliminary data.</text>
</comment>
<reference evidence="2" key="2">
    <citation type="submission" date="2021-08" db="EMBL/GenBank/DDBJ databases">
        <authorList>
            <person name="Tani A."/>
            <person name="Ola A."/>
            <person name="Ogura Y."/>
            <person name="Katsura K."/>
            <person name="Hayashi T."/>
        </authorList>
    </citation>
    <scope>NUCLEOTIDE SEQUENCE</scope>
    <source>
        <strain evidence="2">DSM 16372</strain>
    </source>
</reference>
<dbReference type="AlphaFoldDB" id="A0AAV4ZIV9"/>
<gene>
    <name evidence="2" type="ORF">BHAOGJBA_1281</name>
</gene>
<evidence type="ECO:0000259" key="1">
    <source>
        <dbReference type="Pfam" id="PF13400"/>
    </source>
</evidence>
<evidence type="ECO:0000313" key="2">
    <source>
        <dbReference type="EMBL" id="GJD87776.1"/>
    </source>
</evidence>
<name>A0AAV4ZIV9_9HYPH</name>
<evidence type="ECO:0000313" key="3">
    <source>
        <dbReference type="Proteomes" id="UP001055247"/>
    </source>
</evidence>
<protein>
    <recommendedName>
        <fullName evidence="1">Putative Flp pilus-assembly TadG-like N-terminal domain-containing protein</fullName>
    </recommendedName>
</protein>
<proteinExistence type="predicted"/>
<dbReference type="InterPro" id="IPR028087">
    <property type="entry name" value="Tad_N"/>
</dbReference>
<feature type="domain" description="Putative Flp pilus-assembly TadG-like N-terminal" evidence="1">
    <location>
        <begin position="16"/>
        <end position="58"/>
    </location>
</feature>
<dbReference type="Pfam" id="PF13400">
    <property type="entry name" value="Tad"/>
    <property type="match status" value="1"/>
</dbReference>
<dbReference type="EMBL" id="BPQO01000004">
    <property type="protein sequence ID" value="GJD87776.1"/>
    <property type="molecule type" value="Genomic_DNA"/>
</dbReference>
<organism evidence="2 3">
    <name type="scientific">Methylobacterium hispanicum</name>
    <dbReference type="NCBI Taxonomy" id="270350"/>
    <lineage>
        <taxon>Bacteria</taxon>
        <taxon>Pseudomonadati</taxon>
        <taxon>Pseudomonadota</taxon>
        <taxon>Alphaproteobacteria</taxon>
        <taxon>Hyphomicrobiales</taxon>
        <taxon>Methylobacteriaceae</taxon>
        <taxon>Methylobacterium</taxon>
    </lineage>
</organism>
<dbReference type="Proteomes" id="UP001055247">
    <property type="component" value="Unassembled WGS sequence"/>
</dbReference>
<dbReference type="InterPro" id="IPR036465">
    <property type="entry name" value="vWFA_dom_sf"/>
</dbReference>